<dbReference type="EMBL" id="VSSQ01060052">
    <property type="protein sequence ID" value="MPN13550.1"/>
    <property type="molecule type" value="Genomic_DNA"/>
</dbReference>
<name>A0A645FHW2_9ZZZZ</name>
<reference evidence="1" key="1">
    <citation type="submission" date="2019-08" db="EMBL/GenBank/DDBJ databases">
        <authorList>
            <person name="Kucharzyk K."/>
            <person name="Murdoch R.W."/>
            <person name="Higgins S."/>
            <person name="Loffler F."/>
        </authorList>
    </citation>
    <scope>NUCLEOTIDE SEQUENCE</scope>
</reference>
<protein>
    <submittedName>
        <fullName evidence="1">Uncharacterized protein</fullName>
    </submittedName>
</protein>
<comment type="caution">
    <text evidence="1">The sequence shown here is derived from an EMBL/GenBank/DDBJ whole genome shotgun (WGS) entry which is preliminary data.</text>
</comment>
<accession>A0A645FHW2</accession>
<proteinExistence type="predicted"/>
<evidence type="ECO:0000313" key="1">
    <source>
        <dbReference type="EMBL" id="MPN13550.1"/>
    </source>
</evidence>
<gene>
    <name evidence="1" type="ORF">SDC9_160871</name>
</gene>
<organism evidence="1">
    <name type="scientific">bioreactor metagenome</name>
    <dbReference type="NCBI Taxonomy" id="1076179"/>
    <lineage>
        <taxon>unclassified sequences</taxon>
        <taxon>metagenomes</taxon>
        <taxon>ecological metagenomes</taxon>
    </lineage>
</organism>
<sequence length="55" mass="6413">MAVDFLRHWHRFCAVFADNCADFKHVIIIHKRQCAVVFNINHMIILLVIGNGVHQ</sequence>
<dbReference type="AlphaFoldDB" id="A0A645FHW2"/>